<gene>
    <name evidence="2" type="ORF">GCM10011609_77310</name>
</gene>
<organism evidence="2 3">
    <name type="scientific">Lentzea pudingi</name>
    <dbReference type="NCBI Taxonomy" id="1789439"/>
    <lineage>
        <taxon>Bacteria</taxon>
        <taxon>Bacillati</taxon>
        <taxon>Actinomycetota</taxon>
        <taxon>Actinomycetes</taxon>
        <taxon>Pseudonocardiales</taxon>
        <taxon>Pseudonocardiaceae</taxon>
        <taxon>Lentzea</taxon>
    </lineage>
</organism>
<evidence type="ECO:0000313" key="2">
    <source>
        <dbReference type="EMBL" id="GGN24069.1"/>
    </source>
</evidence>
<dbReference type="InterPro" id="IPR007278">
    <property type="entry name" value="DUF397"/>
</dbReference>
<proteinExistence type="predicted"/>
<feature type="domain" description="DUF397" evidence="1">
    <location>
        <begin position="14"/>
        <end position="63"/>
    </location>
</feature>
<accession>A0ABQ2IRP0</accession>
<protein>
    <submittedName>
        <fullName evidence="2">Toxin</fullName>
    </submittedName>
</protein>
<name>A0ABQ2IRP0_9PSEU</name>
<comment type="caution">
    <text evidence="2">The sequence shown here is derived from an EMBL/GenBank/DDBJ whole genome shotgun (WGS) entry which is preliminary data.</text>
</comment>
<keyword evidence="3" id="KW-1185">Reference proteome</keyword>
<dbReference type="Proteomes" id="UP000597656">
    <property type="component" value="Unassembled WGS sequence"/>
</dbReference>
<evidence type="ECO:0000259" key="1">
    <source>
        <dbReference type="Pfam" id="PF04149"/>
    </source>
</evidence>
<dbReference type="Pfam" id="PF04149">
    <property type="entry name" value="DUF397"/>
    <property type="match status" value="1"/>
</dbReference>
<dbReference type="RefSeq" id="WP_189159861.1">
    <property type="nucleotide sequence ID" value="NZ_BMNC01000019.1"/>
</dbReference>
<reference evidence="3" key="1">
    <citation type="journal article" date="2019" name="Int. J. Syst. Evol. Microbiol.">
        <title>The Global Catalogue of Microorganisms (GCM) 10K type strain sequencing project: providing services to taxonomists for standard genome sequencing and annotation.</title>
        <authorList>
            <consortium name="The Broad Institute Genomics Platform"/>
            <consortium name="The Broad Institute Genome Sequencing Center for Infectious Disease"/>
            <person name="Wu L."/>
            <person name="Ma J."/>
        </authorList>
    </citation>
    <scope>NUCLEOTIDE SEQUENCE [LARGE SCALE GENOMIC DNA]</scope>
    <source>
        <strain evidence="3">CGMCC 4.7319</strain>
    </source>
</reference>
<dbReference type="EMBL" id="BMNC01000019">
    <property type="protein sequence ID" value="GGN24069.1"/>
    <property type="molecule type" value="Genomic_DNA"/>
</dbReference>
<sequence>MNGPSAQPDIAFTPWFKSSYSQPKESNCVEVRFGADQAGVRDSKAPSGGQLAFGTIAWGQFRSWVNGPRSEAAEL</sequence>
<evidence type="ECO:0000313" key="3">
    <source>
        <dbReference type="Proteomes" id="UP000597656"/>
    </source>
</evidence>